<dbReference type="AlphaFoldDB" id="A0A7S3L734"/>
<proteinExistence type="predicted"/>
<feature type="transmembrane region" description="Helical" evidence="7">
    <location>
        <begin position="480"/>
        <end position="501"/>
    </location>
</feature>
<dbReference type="InterPro" id="IPR051359">
    <property type="entry name" value="CaCA_antiporter"/>
</dbReference>
<name>A0A7S3L734_9STRA</name>
<dbReference type="Gene3D" id="1.20.1420.30">
    <property type="entry name" value="NCX, central ion-binding region"/>
    <property type="match status" value="2"/>
</dbReference>
<dbReference type="GO" id="GO:0008324">
    <property type="term" value="F:monoatomic cation transmembrane transporter activity"/>
    <property type="evidence" value="ECO:0007669"/>
    <property type="project" value="TreeGrafter"/>
</dbReference>
<dbReference type="PANTHER" id="PTHR12266:SF0">
    <property type="entry name" value="MITOCHONDRIAL SODIUM_CALCIUM EXCHANGER PROTEIN"/>
    <property type="match status" value="1"/>
</dbReference>
<feature type="transmembrane region" description="Helical" evidence="7">
    <location>
        <begin position="688"/>
        <end position="705"/>
    </location>
</feature>
<gene>
    <name evidence="9" type="ORF">ACOF00016_LOCUS10378</name>
</gene>
<feature type="transmembrane region" description="Helical" evidence="7">
    <location>
        <begin position="545"/>
        <end position="563"/>
    </location>
</feature>
<evidence type="ECO:0000256" key="2">
    <source>
        <dbReference type="ARBA" id="ARBA00022448"/>
    </source>
</evidence>
<feature type="transmembrane region" description="Helical" evidence="7">
    <location>
        <begin position="246"/>
        <end position="265"/>
    </location>
</feature>
<accession>A0A7S3L734</accession>
<feature type="transmembrane region" description="Helical" evidence="7">
    <location>
        <begin position="27"/>
        <end position="44"/>
    </location>
</feature>
<feature type="transmembrane region" description="Helical" evidence="7">
    <location>
        <begin position="660"/>
        <end position="679"/>
    </location>
</feature>
<dbReference type="EMBL" id="HBIM01012703">
    <property type="protein sequence ID" value="CAE0413120.1"/>
    <property type="molecule type" value="Transcribed_RNA"/>
</dbReference>
<feature type="domain" description="Sodium/calcium exchanger membrane region" evidence="8">
    <location>
        <begin position="147"/>
        <end position="290"/>
    </location>
</feature>
<feature type="transmembrane region" description="Helical" evidence="7">
    <location>
        <begin position="616"/>
        <end position="640"/>
    </location>
</feature>
<feature type="domain" description="Sodium/calcium exchanger membrane region" evidence="8">
    <location>
        <begin position="553"/>
        <end position="703"/>
    </location>
</feature>
<dbReference type="InterPro" id="IPR044880">
    <property type="entry name" value="NCX_ion-bd_dom_sf"/>
</dbReference>
<dbReference type="Pfam" id="PF01699">
    <property type="entry name" value="Na_Ca_ex"/>
    <property type="match status" value="2"/>
</dbReference>
<feature type="compositionally biased region" description="Basic and acidic residues" evidence="6">
    <location>
        <begin position="349"/>
        <end position="364"/>
    </location>
</feature>
<keyword evidence="5 7" id="KW-0472">Membrane</keyword>
<keyword evidence="3 7" id="KW-0812">Transmembrane</keyword>
<dbReference type="GO" id="GO:0016020">
    <property type="term" value="C:membrane"/>
    <property type="evidence" value="ECO:0007669"/>
    <property type="project" value="UniProtKB-SubCell"/>
</dbReference>
<feature type="transmembrane region" description="Helical" evidence="7">
    <location>
        <begin position="569"/>
        <end position="595"/>
    </location>
</feature>
<evidence type="ECO:0000259" key="8">
    <source>
        <dbReference type="Pfam" id="PF01699"/>
    </source>
</evidence>
<evidence type="ECO:0000256" key="4">
    <source>
        <dbReference type="ARBA" id="ARBA00022989"/>
    </source>
</evidence>
<feature type="transmembrane region" description="Helical" evidence="7">
    <location>
        <begin position="214"/>
        <end position="234"/>
    </location>
</feature>
<feature type="region of interest" description="Disordered" evidence="6">
    <location>
        <begin position="1"/>
        <end position="21"/>
    </location>
</feature>
<feature type="transmembrane region" description="Helical" evidence="7">
    <location>
        <begin position="277"/>
        <end position="295"/>
    </location>
</feature>
<evidence type="ECO:0000256" key="6">
    <source>
        <dbReference type="SAM" id="MobiDB-lite"/>
    </source>
</evidence>
<keyword evidence="4 7" id="KW-1133">Transmembrane helix</keyword>
<sequence length="706" mass="77353">MEQEQQGQLIGRMGSPSFPKRKRRSTFDAWFGALLLLTLLFRVATTSQHDMNHQQQDREKQETQQYRQLKKTTTAHHHHLDRAVVEQDFSAYSCDNLYEYTALNETSQCAYAQTCNDGEGIFVPAVYCSTTYSPQFLSLCWGVPLILFLLVLFRILGSTAEEFFSPGLEMMSLELGLPERFAGVTLLALGNGAPDVASTVSAILNDKKLGYRMALGELTGAAMVASTLIVGAVTTVATEQVTCRAALIRDVVMFIITMVVVYWAFDDGSIVLREIRTFVGMYLVYVLIVLTADVYHRKMATVVTSSGQGGGGSVTTAANEKTALVGGGSSRPKSPSYSVADVFSNYGDNNKDDKNGGDTGRQHQQDNGGWGPAEEDGTEPLMVFHPHHGGLVDLKLSERFVKSHGNGHGLESPTISSRSPGSWREAWSSACPELKDYCVKLFKEMYHSDKYNALDKFFMTCELPFTFLRMLTIPVPCDGYYCRPLVALSIALCPFWIWYYMLDQFDVNIVVDLSPFVVFFIFSFPLLLGLAVLRWAPCGEAPPKLSVAVPITLIGFIASATWLDLVADTLVSLLSFFGIICHIPSTIMGLTILAWGNSSQDLVANMTVARKGLSTMAITASFAGPVFNILVGLGIGMAVLHTLETPGHVIEVELNNPLKLGFLFSVMNGVLVIVCGVFVGKGILPKKYGYLAIALYFAYAMASLTM</sequence>
<keyword evidence="2" id="KW-0813">Transport</keyword>
<comment type="subcellular location">
    <subcellularLocation>
        <location evidence="1">Membrane</location>
        <topology evidence="1">Multi-pass membrane protein</topology>
    </subcellularLocation>
</comment>
<organism evidence="9">
    <name type="scientific">Amphora coffeiformis</name>
    <dbReference type="NCBI Taxonomy" id="265554"/>
    <lineage>
        <taxon>Eukaryota</taxon>
        <taxon>Sar</taxon>
        <taxon>Stramenopiles</taxon>
        <taxon>Ochrophyta</taxon>
        <taxon>Bacillariophyta</taxon>
        <taxon>Bacillariophyceae</taxon>
        <taxon>Bacillariophycidae</taxon>
        <taxon>Thalassiophysales</taxon>
        <taxon>Catenulaceae</taxon>
        <taxon>Amphora</taxon>
    </lineage>
</organism>
<protein>
    <recommendedName>
        <fullName evidence="8">Sodium/calcium exchanger membrane region domain-containing protein</fullName>
    </recommendedName>
</protein>
<evidence type="ECO:0000313" key="9">
    <source>
        <dbReference type="EMBL" id="CAE0413120.1"/>
    </source>
</evidence>
<evidence type="ECO:0000256" key="1">
    <source>
        <dbReference type="ARBA" id="ARBA00004141"/>
    </source>
</evidence>
<dbReference type="PANTHER" id="PTHR12266">
    <property type="entry name" value="NA+/CA2+ K+ INDEPENDENT EXCHANGER"/>
    <property type="match status" value="1"/>
</dbReference>
<feature type="transmembrane region" description="Helical" evidence="7">
    <location>
        <begin position="136"/>
        <end position="156"/>
    </location>
</feature>
<evidence type="ECO:0000256" key="5">
    <source>
        <dbReference type="ARBA" id="ARBA00023136"/>
    </source>
</evidence>
<feature type="transmembrane region" description="Helical" evidence="7">
    <location>
        <begin position="513"/>
        <end position="533"/>
    </location>
</feature>
<feature type="region of interest" description="Disordered" evidence="6">
    <location>
        <begin position="347"/>
        <end position="382"/>
    </location>
</feature>
<reference evidence="9" key="1">
    <citation type="submission" date="2021-01" db="EMBL/GenBank/DDBJ databases">
        <authorList>
            <person name="Corre E."/>
            <person name="Pelletier E."/>
            <person name="Niang G."/>
            <person name="Scheremetjew M."/>
            <person name="Finn R."/>
            <person name="Kale V."/>
            <person name="Holt S."/>
            <person name="Cochrane G."/>
            <person name="Meng A."/>
            <person name="Brown T."/>
            <person name="Cohen L."/>
        </authorList>
    </citation>
    <scope>NUCLEOTIDE SEQUENCE</scope>
    <source>
        <strain evidence="9">CCMP127</strain>
    </source>
</reference>
<evidence type="ECO:0000256" key="3">
    <source>
        <dbReference type="ARBA" id="ARBA00022692"/>
    </source>
</evidence>
<dbReference type="InterPro" id="IPR004837">
    <property type="entry name" value="NaCa_Exmemb"/>
</dbReference>
<evidence type="ECO:0000256" key="7">
    <source>
        <dbReference type="SAM" id="Phobius"/>
    </source>
</evidence>